<organism evidence="1 2">
    <name type="scientific">Ambrosiozyma monospora</name>
    <name type="common">Yeast</name>
    <name type="synonym">Endomycopsis monosporus</name>
    <dbReference type="NCBI Taxonomy" id="43982"/>
    <lineage>
        <taxon>Eukaryota</taxon>
        <taxon>Fungi</taxon>
        <taxon>Dikarya</taxon>
        <taxon>Ascomycota</taxon>
        <taxon>Saccharomycotina</taxon>
        <taxon>Pichiomycetes</taxon>
        <taxon>Pichiales</taxon>
        <taxon>Pichiaceae</taxon>
        <taxon>Ambrosiozyma</taxon>
    </lineage>
</organism>
<dbReference type="Proteomes" id="UP001165064">
    <property type="component" value="Unassembled WGS sequence"/>
</dbReference>
<evidence type="ECO:0000313" key="2">
    <source>
        <dbReference type="Proteomes" id="UP001165064"/>
    </source>
</evidence>
<gene>
    <name evidence="1" type="ORF">Amon02_000951200</name>
</gene>
<proteinExistence type="predicted"/>
<keyword evidence="2" id="KW-1185">Reference proteome</keyword>
<comment type="caution">
    <text evidence="1">The sequence shown here is derived from an EMBL/GenBank/DDBJ whole genome shotgun (WGS) entry which is preliminary data.</text>
</comment>
<dbReference type="EMBL" id="BSXS01008961">
    <property type="protein sequence ID" value="GME94192.1"/>
    <property type="molecule type" value="Genomic_DNA"/>
</dbReference>
<reference evidence="1" key="1">
    <citation type="submission" date="2023-04" db="EMBL/GenBank/DDBJ databases">
        <title>Ambrosiozyma monospora NBRC 10751.</title>
        <authorList>
            <person name="Ichikawa N."/>
            <person name="Sato H."/>
            <person name="Tonouchi N."/>
        </authorList>
    </citation>
    <scope>NUCLEOTIDE SEQUENCE</scope>
    <source>
        <strain evidence="1">NBRC 10751</strain>
    </source>
</reference>
<name>A0ACB5TSE4_AMBMO</name>
<protein>
    <submittedName>
        <fullName evidence="1">Unnamed protein product</fullName>
    </submittedName>
</protein>
<accession>A0ACB5TSE4</accession>
<sequence length="357" mass="38200">MVTAQTSSNTHSRSQSRVQSPKPVSPQIMHGPPLPPNMQFQKDFQNQNMPKPQPVNLPSPYVQNTFLSSFFKQPTQPVYIDHQLEMTTTNDQQQQQQQQQKQLPESGYNIAAEMMSRDGSGGASKRSSMSSVASVQEKLLKYKRDEDWRDLSLSPQKVTSVQLGKGRVKHVAKDIETQLPPDALPPAPRKKDPKSAALARTFSHSPPPGSPNIKTKFGQTNSGQNSGTSTPKLERSTTNVPAKLERSITNPVPISRAKTNIETRSGSPPASASVPRPDSASGSGSGATKVSVSTTPAPKPAVVLPLSGKVGGFFGGMWGRSSIIGTSTASHASPPPSAMNNGAESASNLFDIDNLID</sequence>
<evidence type="ECO:0000313" key="1">
    <source>
        <dbReference type="EMBL" id="GME94192.1"/>
    </source>
</evidence>